<accession>A0A0G4HV26</accession>
<dbReference type="VEuPathDB" id="CryptoDB:Cvel_32104"/>
<reference evidence="1" key="1">
    <citation type="submission" date="2014-11" db="EMBL/GenBank/DDBJ databases">
        <authorList>
            <person name="Otto D Thomas"/>
            <person name="Naeem Raeece"/>
        </authorList>
    </citation>
    <scope>NUCLEOTIDE SEQUENCE</scope>
</reference>
<sequence>MAKMISFITDALGFNRKFALRSLPEKRITTDLGHLLRRPNLNPSELGNLLDWLRVSFQCFKGAYQSLQVLQYSESVLLKYIRGDPLRQRALLAVKEMTDDVQMLSNQQRDAVIASFLQTALCCGNPVETPQSFSDENEVESLKHEQFVSGGTGHDNSAALSETEVMYNSERARRNAMKILNTPKRGQKSGPSTALAEEEQVASAAAAASATRSSVENDLDVRTYEAISQFFMERGMTIYKRVPVPSSAMLVLDMGSPFAACMASLHGFVSQEALRSAAQTELLPKVVPVSNLAKDARSLFFADWKKWKAVVPS</sequence>
<evidence type="ECO:0000313" key="1">
    <source>
        <dbReference type="EMBL" id="CEM48323.1"/>
    </source>
</evidence>
<dbReference type="AlphaFoldDB" id="A0A0G4HV26"/>
<proteinExistence type="predicted"/>
<gene>
    <name evidence="1" type="ORF">Cvel_32104</name>
</gene>
<protein>
    <submittedName>
        <fullName evidence="1">Uncharacterized protein</fullName>
    </submittedName>
</protein>
<name>A0A0G4HV26_9ALVE</name>
<organism evidence="1">
    <name type="scientific">Chromera velia CCMP2878</name>
    <dbReference type="NCBI Taxonomy" id="1169474"/>
    <lineage>
        <taxon>Eukaryota</taxon>
        <taxon>Sar</taxon>
        <taxon>Alveolata</taxon>
        <taxon>Colpodellida</taxon>
        <taxon>Chromeraceae</taxon>
        <taxon>Chromera</taxon>
    </lineage>
</organism>
<dbReference type="EMBL" id="CDMZ01003995">
    <property type="protein sequence ID" value="CEM48323.1"/>
    <property type="molecule type" value="Genomic_DNA"/>
</dbReference>